<protein>
    <submittedName>
        <fullName evidence="2">Uncharacterized protein</fullName>
    </submittedName>
</protein>
<feature type="region of interest" description="Disordered" evidence="1">
    <location>
        <begin position="1"/>
        <end position="38"/>
    </location>
</feature>
<reference evidence="2" key="1">
    <citation type="submission" date="2021-12" db="EMBL/GenBank/DDBJ databases">
        <authorList>
            <person name="Martin H S."/>
        </authorList>
    </citation>
    <scope>NUCLEOTIDE SEQUENCE</scope>
</reference>
<accession>A0A8J9YHZ6</accession>
<dbReference type="EMBL" id="OV170226">
    <property type="protein sequence ID" value="CAH0726691.1"/>
    <property type="molecule type" value="Genomic_DNA"/>
</dbReference>
<dbReference type="AlphaFoldDB" id="A0A8J9YHZ6"/>
<name>A0A8J9YHZ6_9NEOP</name>
<organism evidence="2 3">
    <name type="scientific">Brenthis ino</name>
    <name type="common">lesser marbled fritillary</name>
    <dbReference type="NCBI Taxonomy" id="405034"/>
    <lineage>
        <taxon>Eukaryota</taxon>
        <taxon>Metazoa</taxon>
        <taxon>Ecdysozoa</taxon>
        <taxon>Arthropoda</taxon>
        <taxon>Hexapoda</taxon>
        <taxon>Insecta</taxon>
        <taxon>Pterygota</taxon>
        <taxon>Neoptera</taxon>
        <taxon>Endopterygota</taxon>
        <taxon>Lepidoptera</taxon>
        <taxon>Glossata</taxon>
        <taxon>Ditrysia</taxon>
        <taxon>Papilionoidea</taxon>
        <taxon>Nymphalidae</taxon>
        <taxon>Heliconiinae</taxon>
        <taxon>Argynnini</taxon>
        <taxon>Brenthis</taxon>
    </lineage>
</organism>
<dbReference type="Proteomes" id="UP000838878">
    <property type="component" value="Chromosome 6"/>
</dbReference>
<keyword evidence="3" id="KW-1185">Reference proteome</keyword>
<evidence type="ECO:0000313" key="3">
    <source>
        <dbReference type="Proteomes" id="UP000838878"/>
    </source>
</evidence>
<feature type="non-terminal residue" evidence="2">
    <location>
        <position position="92"/>
    </location>
</feature>
<gene>
    <name evidence="2" type="ORF">BINO364_LOCUS12123</name>
</gene>
<evidence type="ECO:0000313" key="2">
    <source>
        <dbReference type="EMBL" id="CAH0726691.1"/>
    </source>
</evidence>
<evidence type="ECO:0000256" key="1">
    <source>
        <dbReference type="SAM" id="MobiDB-lite"/>
    </source>
</evidence>
<sequence>MKHAPHRFVSVTVESRTQRSPDGVPLTARDETHTSPRRRHGVVLLGTRHCVGAVGADGAIDSSAAIGVHLALTRAFIAQPRAAGRVALVFST</sequence>
<proteinExistence type="predicted"/>